<dbReference type="Proteomes" id="UP000814128">
    <property type="component" value="Unassembled WGS sequence"/>
</dbReference>
<organism evidence="1 2">
    <name type="scientific">Vararia minispora EC-137</name>
    <dbReference type="NCBI Taxonomy" id="1314806"/>
    <lineage>
        <taxon>Eukaryota</taxon>
        <taxon>Fungi</taxon>
        <taxon>Dikarya</taxon>
        <taxon>Basidiomycota</taxon>
        <taxon>Agaricomycotina</taxon>
        <taxon>Agaricomycetes</taxon>
        <taxon>Russulales</taxon>
        <taxon>Lachnocladiaceae</taxon>
        <taxon>Vararia</taxon>
    </lineage>
</organism>
<reference evidence="1" key="1">
    <citation type="submission" date="2021-02" db="EMBL/GenBank/DDBJ databases">
        <authorList>
            <consortium name="DOE Joint Genome Institute"/>
            <person name="Ahrendt S."/>
            <person name="Looney B.P."/>
            <person name="Miyauchi S."/>
            <person name="Morin E."/>
            <person name="Drula E."/>
            <person name="Courty P.E."/>
            <person name="Chicoki N."/>
            <person name="Fauchery L."/>
            <person name="Kohler A."/>
            <person name="Kuo A."/>
            <person name="Labutti K."/>
            <person name="Pangilinan J."/>
            <person name="Lipzen A."/>
            <person name="Riley R."/>
            <person name="Andreopoulos W."/>
            <person name="He G."/>
            <person name="Johnson J."/>
            <person name="Barry K.W."/>
            <person name="Grigoriev I.V."/>
            <person name="Nagy L."/>
            <person name="Hibbett D."/>
            <person name="Henrissat B."/>
            <person name="Matheny P.B."/>
            <person name="Labbe J."/>
            <person name="Martin F."/>
        </authorList>
    </citation>
    <scope>NUCLEOTIDE SEQUENCE</scope>
    <source>
        <strain evidence="1">EC-137</strain>
    </source>
</reference>
<gene>
    <name evidence="1" type="ORF">K488DRAFT_76337</name>
</gene>
<evidence type="ECO:0000313" key="1">
    <source>
        <dbReference type="EMBL" id="KAI0035872.1"/>
    </source>
</evidence>
<accession>A0ACB8QWD6</accession>
<dbReference type="EMBL" id="MU273478">
    <property type="protein sequence ID" value="KAI0035872.1"/>
    <property type="molecule type" value="Genomic_DNA"/>
</dbReference>
<proteinExistence type="predicted"/>
<sequence length="500" mass="55691">MVALELGTVVLLLAWVQAATITSNTMQPVRGIGASGAWWVNDLALFPAEVRQQVSDMLLNQTSDDGIGLTDYRYNLGGGGVGVKEWDRVHETPYLSDREYDWEADEAGTFFLREAARHGVPYITLFVNSAPPAFTTNGKSCGGNLKIDRILAFAQYIADVISYWKSEGVQITHVSPLNEPDNAFWACWQEGMAVYPIAQRGKVMLAVAKALEDAGLNTKVIGDESSMIWEVYGEAPLWLDREVGAVLDGIATHQYAFVNGRIRRNMVDLTKRLSGGTPGWATEVCCYKPSRESYANDPLSGISYGPYYDPTMVSGLRMAKFIFEALGEAGEEHWDWWLALSPQLGSCEPAEDPYCAEEIQHDGWDDGLIYYDPYYQDTKFYGLHLTKRYWVLRHFTKAAPAGAVVREVLMASKGPETKWRVIAFDYPERGTLYSIVAMNAQDTWSSLHLQGDDKFVFTTPKKVYCTHAEENWAEVDAVSLAADSSVDLHAPGLSIVTLFF</sequence>
<evidence type="ECO:0000313" key="2">
    <source>
        <dbReference type="Proteomes" id="UP000814128"/>
    </source>
</evidence>
<keyword evidence="1" id="KW-0378">Hydrolase</keyword>
<protein>
    <submittedName>
        <fullName evidence="1">Glycoside hydrolase</fullName>
    </submittedName>
</protein>
<comment type="caution">
    <text evidence="1">The sequence shown here is derived from an EMBL/GenBank/DDBJ whole genome shotgun (WGS) entry which is preliminary data.</text>
</comment>
<keyword evidence="2" id="KW-1185">Reference proteome</keyword>
<name>A0ACB8QWD6_9AGAM</name>
<reference evidence="1" key="2">
    <citation type="journal article" date="2022" name="New Phytol.">
        <title>Evolutionary transition to the ectomycorrhizal habit in the genomes of a hyperdiverse lineage of mushroom-forming fungi.</title>
        <authorList>
            <person name="Looney B."/>
            <person name="Miyauchi S."/>
            <person name="Morin E."/>
            <person name="Drula E."/>
            <person name="Courty P.E."/>
            <person name="Kohler A."/>
            <person name="Kuo A."/>
            <person name="LaButti K."/>
            <person name="Pangilinan J."/>
            <person name="Lipzen A."/>
            <person name="Riley R."/>
            <person name="Andreopoulos W."/>
            <person name="He G."/>
            <person name="Johnson J."/>
            <person name="Nolan M."/>
            <person name="Tritt A."/>
            <person name="Barry K.W."/>
            <person name="Grigoriev I.V."/>
            <person name="Nagy L.G."/>
            <person name="Hibbett D."/>
            <person name="Henrissat B."/>
            <person name="Matheny P.B."/>
            <person name="Labbe J."/>
            <person name="Martin F.M."/>
        </authorList>
    </citation>
    <scope>NUCLEOTIDE SEQUENCE</scope>
    <source>
        <strain evidence="1">EC-137</strain>
    </source>
</reference>